<organism evidence="2 3">
    <name type="scientific">Adhaeribacter rhizoryzae</name>
    <dbReference type="NCBI Taxonomy" id="2607907"/>
    <lineage>
        <taxon>Bacteria</taxon>
        <taxon>Pseudomonadati</taxon>
        <taxon>Bacteroidota</taxon>
        <taxon>Cytophagia</taxon>
        <taxon>Cytophagales</taxon>
        <taxon>Hymenobacteraceae</taxon>
        <taxon>Adhaeribacter</taxon>
    </lineage>
</organism>
<dbReference type="RefSeq" id="WP_150088234.1">
    <property type="nucleotide sequence ID" value="NZ_VWSF01000006.1"/>
</dbReference>
<keyword evidence="1" id="KW-0472">Membrane</keyword>
<proteinExistence type="predicted"/>
<keyword evidence="1" id="KW-1133">Transmembrane helix</keyword>
<evidence type="ECO:0000313" key="3">
    <source>
        <dbReference type="Proteomes" id="UP000323426"/>
    </source>
</evidence>
<gene>
    <name evidence="2" type="ORF">F0145_09785</name>
</gene>
<reference evidence="2 3" key="1">
    <citation type="submission" date="2019-09" db="EMBL/GenBank/DDBJ databases">
        <title>Genome sequence and assembly of Adhaeribacter sp.</title>
        <authorList>
            <person name="Chhetri G."/>
        </authorList>
    </citation>
    <scope>NUCLEOTIDE SEQUENCE [LARGE SCALE GENOMIC DNA]</scope>
    <source>
        <strain evidence="2 3">DK36</strain>
    </source>
</reference>
<comment type="caution">
    <text evidence="2">The sequence shown here is derived from an EMBL/GenBank/DDBJ whole genome shotgun (WGS) entry which is preliminary data.</text>
</comment>
<evidence type="ECO:0000256" key="1">
    <source>
        <dbReference type="SAM" id="Phobius"/>
    </source>
</evidence>
<feature type="transmembrane region" description="Helical" evidence="1">
    <location>
        <begin position="65"/>
        <end position="85"/>
    </location>
</feature>
<accession>A0A5M6DK95</accession>
<keyword evidence="1" id="KW-0812">Transmembrane</keyword>
<dbReference type="AlphaFoldDB" id="A0A5M6DK95"/>
<name>A0A5M6DK95_9BACT</name>
<feature type="transmembrane region" description="Helical" evidence="1">
    <location>
        <begin position="41"/>
        <end position="59"/>
    </location>
</feature>
<sequence>MILAEENEAFFRLAEQISQQLRIYNPAAKDFRELKSSKIKAAILILIFTAIHLTIIIQTDFETKYIIIFTPVLLITIWAILLEHIKNLNQNQKMN</sequence>
<dbReference type="Proteomes" id="UP000323426">
    <property type="component" value="Unassembled WGS sequence"/>
</dbReference>
<protein>
    <submittedName>
        <fullName evidence="2">Uncharacterized protein</fullName>
    </submittedName>
</protein>
<keyword evidence="3" id="KW-1185">Reference proteome</keyword>
<dbReference type="EMBL" id="VWSF01000006">
    <property type="protein sequence ID" value="KAA5546630.1"/>
    <property type="molecule type" value="Genomic_DNA"/>
</dbReference>
<evidence type="ECO:0000313" key="2">
    <source>
        <dbReference type="EMBL" id="KAA5546630.1"/>
    </source>
</evidence>